<accession>A0A9P9RC26</accession>
<reference evidence="2" key="1">
    <citation type="journal article" date="2021" name="Nat. Commun.">
        <title>Genetic determinants of endophytism in the Arabidopsis root mycobiome.</title>
        <authorList>
            <person name="Mesny F."/>
            <person name="Miyauchi S."/>
            <person name="Thiergart T."/>
            <person name="Pickel B."/>
            <person name="Atanasova L."/>
            <person name="Karlsson M."/>
            <person name="Huettel B."/>
            <person name="Barry K.W."/>
            <person name="Haridas S."/>
            <person name="Chen C."/>
            <person name="Bauer D."/>
            <person name="Andreopoulos W."/>
            <person name="Pangilinan J."/>
            <person name="LaButti K."/>
            <person name="Riley R."/>
            <person name="Lipzen A."/>
            <person name="Clum A."/>
            <person name="Drula E."/>
            <person name="Henrissat B."/>
            <person name="Kohler A."/>
            <person name="Grigoriev I.V."/>
            <person name="Martin F.M."/>
            <person name="Hacquard S."/>
        </authorList>
    </citation>
    <scope>NUCLEOTIDE SEQUENCE</scope>
    <source>
        <strain evidence="2">FSSC 5 MPI-SDFR-AT-0091</strain>
    </source>
</reference>
<keyword evidence="3" id="KW-1185">Reference proteome</keyword>
<feature type="region of interest" description="Disordered" evidence="1">
    <location>
        <begin position="1"/>
        <end position="27"/>
    </location>
</feature>
<feature type="region of interest" description="Disordered" evidence="1">
    <location>
        <begin position="81"/>
        <end position="100"/>
    </location>
</feature>
<evidence type="ECO:0000313" key="3">
    <source>
        <dbReference type="Proteomes" id="UP000736672"/>
    </source>
</evidence>
<comment type="caution">
    <text evidence="2">The sequence shown here is derived from an EMBL/GenBank/DDBJ whole genome shotgun (WGS) entry which is preliminary data.</text>
</comment>
<evidence type="ECO:0000313" key="2">
    <source>
        <dbReference type="EMBL" id="KAH7272560.1"/>
    </source>
</evidence>
<evidence type="ECO:0000256" key="1">
    <source>
        <dbReference type="SAM" id="MobiDB-lite"/>
    </source>
</evidence>
<dbReference type="AlphaFoldDB" id="A0A9P9RC26"/>
<sequence>MSFHARARPTECFPVPQTSGQRPGERGGCAAYASFRIQHEKGPRADLAAVSVSTRDTASSPFVPLVVDGASKDICVLRTSASRIPGGGGPPTTRGSHPYRKRSARSPIMLNIDLVRGPSALILRRAEAPGSLSWRDEGNNKARHGPVNGMRRTLCPGAGYGMTCMRIQIAPALPDARGARLIETAACTVGLVPNKDAMGGGMPPSPTVEF</sequence>
<protein>
    <submittedName>
        <fullName evidence="2">Uncharacterized protein</fullName>
    </submittedName>
</protein>
<gene>
    <name evidence="2" type="ORF">B0J15DRAFT_181140</name>
</gene>
<proteinExistence type="predicted"/>
<dbReference type="EMBL" id="JAGTJS010000003">
    <property type="protein sequence ID" value="KAH7272560.1"/>
    <property type="molecule type" value="Genomic_DNA"/>
</dbReference>
<name>A0A9P9RC26_FUSSL</name>
<organism evidence="2 3">
    <name type="scientific">Fusarium solani</name>
    <name type="common">Filamentous fungus</name>
    <dbReference type="NCBI Taxonomy" id="169388"/>
    <lineage>
        <taxon>Eukaryota</taxon>
        <taxon>Fungi</taxon>
        <taxon>Dikarya</taxon>
        <taxon>Ascomycota</taxon>
        <taxon>Pezizomycotina</taxon>
        <taxon>Sordariomycetes</taxon>
        <taxon>Hypocreomycetidae</taxon>
        <taxon>Hypocreales</taxon>
        <taxon>Nectriaceae</taxon>
        <taxon>Fusarium</taxon>
        <taxon>Fusarium solani species complex</taxon>
    </lineage>
</organism>
<dbReference type="Proteomes" id="UP000736672">
    <property type="component" value="Unassembled WGS sequence"/>
</dbReference>